<dbReference type="Pfam" id="PF02498">
    <property type="entry name" value="Bro-N"/>
    <property type="match status" value="1"/>
</dbReference>
<organism evidence="2 3">
    <name type="scientific">Kaistia soli DSM 19436</name>
    <dbReference type="NCBI Taxonomy" id="1122133"/>
    <lineage>
        <taxon>Bacteria</taxon>
        <taxon>Pseudomonadati</taxon>
        <taxon>Pseudomonadota</taxon>
        <taxon>Alphaproteobacteria</taxon>
        <taxon>Hyphomicrobiales</taxon>
        <taxon>Kaistiaceae</taxon>
        <taxon>Kaistia</taxon>
    </lineage>
</organism>
<dbReference type="Proteomes" id="UP000184485">
    <property type="component" value="Unassembled WGS sequence"/>
</dbReference>
<sequence>MTELNLISKDFQGATVRAVNHPEHGELLMALDTLRAAGYDPKNNGSLPALNSLKVPTETRVHVPKSNLLVEQGSPFPNRGALFLTRAGVNFVLMASDKPKAQEFRQWLAGDVVNAIADTGGYLLNEAARDTAKADTRTSVPLPTEIAGTYAALIAEKKARIAGALFLLGD</sequence>
<gene>
    <name evidence="2" type="ORF">SAMN02745157_4023</name>
</gene>
<feature type="domain" description="Bro-N" evidence="1">
    <location>
        <begin position="1"/>
        <end position="120"/>
    </location>
</feature>
<dbReference type="OrthoDB" id="9808959at2"/>
<evidence type="ECO:0000313" key="3">
    <source>
        <dbReference type="Proteomes" id="UP000184485"/>
    </source>
</evidence>
<evidence type="ECO:0000259" key="1">
    <source>
        <dbReference type="PROSITE" id="PS51750"/>
    </source>
</evidence>
<evidence type="ECO:0000313" key="2">
    <source>
        <dbReference type="EMBL" id="SHG32682.1"/>
    </source>
</evidence>
<protein>
    <submittedName>
        <fullName evidence="2">Prophage antirepressor</fullName>
    </submittedName>
</protein>
<reference evidence="2 3" key="1">
    <citation type="submission" date="2016-11" db="EMBL/GenBank/DDBJ databases">
        <authorList>
            <person name="Jaros S."/>
            <person name="Januszkiewicz K."/>
            <person name="Wedrychowicz H."/>
        </authorList>
    </citation>
    <scope>NUCLEOTIDE SEQUENCE [LARGE SCALE GENOMIC DNA]</scope>
    <source>
        <strain evidence="2 3">DSM 19436</strain>
    </source>
</reference>
<accession>A0A1M5IWI4</accession>
<dbReference type="PROSITE" id="PS51750">
    <property type="entry name" value="BRO_N"/>
    <property type="match status" value="1"/>
</dbReference>
<proteinExistence type="predicted"/>
<name>A0A1M5IWI4_9HYPH</name>
<dbReference type="STRING" id="1122133.SAMN02745157_4023"/>
<dbReference type="RefSeq" id="WP_073056419.1">
    <property type="nucleotide sequence ID" value="NZ_FQUP01000004.1"/>
</dbReference>
<dbReference type="SMART" id="SM01040">
    <property type="entry name" value="Bro-N"/>
    <property type="match status" value="1"/>
</dbReference>
<dbReference type="InterPro" id="IPR003497">
    <property type="entry name" value="BRO_N_domain"/>
</dbReference>
<keyword evidence="3" id="KW-1185">Reference proteome</keyword>
<dbReference type="EMBL" id="FQUP01000004">
    <property type="protein sequence ID" value="SHG32682.1"/>
    <property type="molecule type" value="Genomic_DNA"/>
</dbReference>
<dbReference type="AlphaFoldDB" id="A0A1M5IWI4"/>